<reference evidence="1" key="1">
    <citation type="submission" date="2023-03" db="EMBL/GenBank/DDBJ databases">
        <authorList>
            <person name="Steffen K."/>
            <person name="Cardenas P."/>
        </authorList>
    </citation>
    <scope>NUCLEOTIDE SEQUENCE</scope>
</reference>
<sequence>MIGFEQGFADTENAAAAASKTGTAVTKSARSLEKAAKTGSINAIRRAQADLNAALCTLTQEVENAVQAWPFQPDEEEAYLQQHFAAELLQVAAQKGLDIREHDQRLIAHPSIVSVSPAGRAVRVDKKQVSTVRPSHLVSLLLANQEKPARFNGRNVLEAIYKAYQMLAGTGAPLRRTEGRQLPAIPLANIYESLTLMPGSGREYSRTDFARDLYRLDTDGPQETRSGAQLRFHSGRQSNIAFVDPGGHLVTYHSVAFSEVRNG</sequence>
<proteinExistence type="predicted"/>
<accession>A0AA35RWB8</accession>
<keyword evidence="2" id="KW-1185">Reference proteome</keyword>
<dbReference type="AlphaFoldDB" id="A0AA35RWB8"/>
<evidence type="ECO:0000313" key="1">
    <source>
        <dbReference type="EMBL" id="CAI8018960.1"/>
    </source>
</evidence>
<name>A0AA35RWB8_GEOBA</name>
<dbReference type="Proteomes" id="UP001174909">
    <property type="component" value="Unassembled WGS sequence"/>
</dbReference>
<organism evidence="1 2">
    <name type="scientific">Geodia barretti</name>
    <name type="common">Barrett's horny sponge</name>
    <dbReference type="NCBI Taxonomy" id="519541"/>
    <lineage>
        <taxon>Eukaryota</taxon>
        <taxon>Metazoa</taxon>
        <taxon>Porifera</taxon>
        <taxon>Demospongiae</taxon>
        <taxon>Heteroscleromorpha</taxon>
        <taxon>Tetractinellida</taxon>
        <taxon>Astrophorina</taxon>
        <taxon>Geodiidae</taxon>
        <taxon>Geodia</taxon>
    </lineage>
</organism>
<evidence type="ECO:0000313" key="2">
    <source>
        <dbReference type="Proteomes" id="UP001174909"/>
    </source>
</evidence>
<gene>
    <name evidence="1" type="ORF">GBAR_LOCUS11443</name>
</gene>
<dbReference type="EMBL" id="CASHTH010001716">
    <property type="protein sequence ID" value="CAI8018960.1"/>
    <property type="molecule type" value="Genomic_DNA"/>
</dbReference>
<protein>
    <submittedName>
        <fullName evidence="1">Uncharacterized protein</fullName>
    </submittedName>
</protein>
<comment type="caution">
    <text evidence="1">The sequence shown here is derived from an EMBL/GenBank/DDBJ whole genome shotgun (WGS) entry which is preliminary data.</text>
</comment>